<dbReference type="RefSeq" id="WP_281269916.1">
    <property type="nucleotide sequence ID" value="NZ_QKZI01000001.1"/>
</dbReference>
<dbReference type="Proteomes" id="UP000248646">
    <property type="component" value="Unassembled WGS sequence"/>
</dbReference>
<protein>
    <submittedName>
        <fullName evidence="1">Uncharacterized protein</fullName>
    </submittedName>
</protein>
<evidence type="ECO:0000313" key="1">
    <source>
        <dbReference type="EMBL" id="PZX07254.1"/>
    </source>
</evidence>
<organism evidence="1 2">
    <name type="scientific">Psychrobacillus insolitus</name>
    <dbReference type="NCBI Taxonomy" id="1461"/>
    <lineage>
        <taxon>Bacteria</taxon>
        <taxon>Bacillati</taxon>
        <taxon>Bacillota</taxon>
        <taxon>Bacilli</taxon>
        <taxon>Bacillales</taxon>
        <taxon>Bacillaceae</taxon>
        <taxon>Psychrobacillus</taxon>
    </lineage>
</organism>
<gene>
    <name evidence="1" type="ORF">C7437_101365</name>
</gene>
<evidence type="ECO:0000313" key="2">
    <source>
        <dbReference type="Proteomes" id="UP000248646"/>
    </source>
</evidence>
<reference evidence="1 2" key="1">
    <citation type="submission" date="2018-06" db="EMBL/GenBank/DDBJ databases">
        <title>Genomic Encyclopedia of Type Strains, Phase IV (KMG-IV): sequencing the most valuable type-strain genomes for metagenomic binning, comparative biology and taxonomic classification.</title>
        <authorList>
            <person name="Goeker M."/>
        </authorList>
    </citation>
    <scope>NUCLEOTIDE SEQUENCE [LARGE SCALE GENOMIC DNA]</scope>
    <source>
        <strain evidence="1 2">DSM 5</strain>
    </source>
</reference>
<dbReference type="EMBL" id="QKZI01000001">
    <property type="protein sequence ID" value="PZX07254.1"/>
    <property type="molecule type" value="Genomic_DNA"/>
</dbReference>
<comment type="caution">
    <text evidence="1">The sequence shown here is derived from an EMBL/GenBank/DDBJ whole genome shotgun (WGS) entry which is preliminary data.</text>
</comment>
<keyword evidence="2" id="KW-1185">Reference proteome</keyword>
<proteinExistence type="predicted"/>
<name>A0A2W7MQ20_9BACI</name>
<sequence length="40" mass="4785">MWVITVFEQNTFRIFEYDNKDEAVQALKSFNNQAILSQFV</sequence>
<accession>A0A2W7MQ20</accession>
<dbReference type="AlphaFoldDB" id="A0A2W7MQ20"/>